<dbReference type="AlphaFoldDB" id="A0A0A3Z1Z4"/>
<evidence type="ECO:0000313" key="7">
    <source>
        <dbReference type="Proteomes" id="UP000030351"/>
    </source>
</evidence>
<dbReference type="SUPFAM" id="SSF46785">
    <property type="entry name" value="Winged helix' DNA-binding domain"/>
    <property type="match status" value="1"/>
</dbReference>
<dbReference type="PROSITE" id="PS50931">
    <property type="entry name" value="HTH_LYSR"/>
    <property type="match status" value="1"/>
</dbReference>
<protein>
    <submittedName>
        <fullName evidence="6">LysR family transcriptional regulator</fullName>
    </submittedName>
</protein>
<dbReference type="STRING" id="371042.NG99_15575"/>
<keyword evidence="7" id="KW-1185">Reference proteome</keyword>
<dbReference type="GO" id="GO:0003700">
    <property type="term" value="F:DNA-binding transcription factor activity"/>
    <property type="evidence" value="ECO:0007669"/>
    <property type="project" value="InterPro"/>
</dbReference>
<dbReference type="GO" id="GO:0000976">
    <property type="term" value="F:transcription cis-regulatory region binding"/>
    <property type="evidence" value="ECO:0007669"/>
    <property type="project" value="TreeGrafter"/>
</dbReference>
<dbReference type="InterPro" id="IPR005119">
    <property type="entry name" value="LysR_subst-bd"/>
</dbReference>
<evidence type="ECO:0000256" key="2">
    <source>
        <dbReference type="ARBA" id="ARBA00023015"/>
    </source>
</evidence>
<gene>
    <name evidence="6" type="ORF">NG99_15575</name>
</gene>
<keyword evidence="3" id="KW-0238">DNA-binding</keyword>
<dbReference type="InterPro" id="IPR000847">
    <property type="entry name" value="LysR_HTH_N"/>
</dbReference>
<reference evidence="6 7" key="1">
    <citation type="submission" date="2014-10" db="EMBL/GenBank/DDBJ databases">
        <title>Genome sequence of Erwinia typographi M043b.</title>
        <authorList>
            <person name="Chan K.-G."/>
            <person name="Tan W.-S."/>
        </authorList>
    </citation>
    <scope>NUCLEOTIDE SEQUENCE [LARGE SCALE GENOMIC DNA]</scope>
    <source>
        <strain evidence="6 7">M043b</strain>
    </source>
</reference>
<proteinExistence type="inferred from homology"/>
<dbReference type="PANTHER" id="PTHR30126:SF94">
    <property type="entry name" value="LYSR FAMILY TRANSCRIPTIONAL REGULATOR"/>
    <property type="match status" value="1"/>
</dbReference>
<dbReference type="PANTHER" id="PTHR30126">
    <property type="entry name" value="HTH-TYPE TRANSCRIPTIONAL REGULATOR"/>
    <property type="match status" value="1"/>
</dbReference>
<dbReference type="Proteomes" id="UP000030351">
    <property type="component" value="Unassembled WGS sequence"/>
</dbReference>
<dbReference type="OrthoDB" id="6654833at2"/>
<dbReference type="Pfam" id="PF03466">
    <property type="entry name" value="LysR_substrate"/>
    <property type="match status" value="1"/>
</dbReference>
<evidence type="ECO:0000259" key="5">
    <source>
        <dbReference type="PROSITE" id="PS50931"/>
    </source>
</evidence>
<dbReference type="eggNOG" id="COG0583">
    <property type="taxonomic scope" value="Bacteria"/>
</dbReference>
<dbReference type="InterPro" id="IPR036388">
    <property type="entry name" value="WH-like_DNA-bd_sf"/>
</dbReference>
<keyword evidence="4" id="KW-0804">Transcription</keyword>
<feature type="domain" description="HTH lysR-type" evidence="5">
    <location>
        <begin position="1"/>
        <end position="57"/>
    </location>
</feature>
<accession>A0A0A3Z1Z4</accession>
<name>A0A0A3Z1Z4_9GAMM</name>
<dbReference type="Gene3D" id="1.10.10.10">
    <property type="entry name" value="Winged helix-like DNA-binding domain superfamily/Winged helix DNA-binding domain"/>
    <property type="match status" value="1"/>
</dbReference>
<evidence type="ECO:0000256" key="3">
    <source>
        <dbReference type="ARBA" id="ARBA00023125"/>
    </source>
</evidence>
<dbReference type="InterPro" id="IPR036390">
    <property type="entry name" value="WH_DNA-bd_sf"/>
</dbReference>
<dbReference type="SUPFAM" id="SSF53850">
    <property type="entry name" value="Periplasmic binding protein-like II"/>
    <property type="match status" value="1"/>
</dbReference>
<dbReference type="FunFam" id="1.10.10.10:FF:000001">
    <property type="entry name" value="LysR family transcriptional regulator"/>
    <property type="match status" value="1"/>
</dbReference>
<comment type="similarity">
    <text evidence="1">Belongs to the LysR transcriptional regulatory family.</text>
</comment>
<dbReference type="PRINTS" id="PR00039">
    <property type="entry name" value="HTHLYSR"/>
</dbReference>
<dbReference type="RefSeq" id="WP_034894842.1">
    <property type="nucleotide sequence ID" value="NZ_JRUQ01000044.1"/>
</dbReference>
<organism evidence="6 7">
    <name type="scientific">Erwinia typographi</name>
    <dbReference type="NCBI Taxonomy" id="371042"/>
    <lineage>
        <taxon>Bacteria</taxon>
        <taxon>Pseudomonadati</taxon>
        <taxon>Pseudomonadota</taxon>
        <taxon>Gammaproteobacteria</taxon>
        <taxon>Enterobacterales</taxon>
        <taxon>Erwiniaceae</taxon>
        <taxon>Erwinia</taxon>
    </lineage>
</organism>
<evidence type="ECO:0000313" key="6">
    <source>
        <dbReference type="EMBL" id="KGT91784.1"/>
    </source>
</evidence>
<sequence>MLRELKTFVAVNQCGTFAAAGQRIGLTQSAVSAQMRTLEQALGMQLFDRSGRAIALNASGTRVLPLAEEILALFARMAQPENVSDYRGAIKIGAISSVQTGLLPGVLVSVHQQAPALETKLIPGVSSSLLTQVDAGNLDLAVIIKPSFALTKDLYAETLQKEPYVLITPPDIRGNNAAEIIRQQPFIRYDRSSFGGRMVSQFLREQRLDPQLVLEIDEIDAIVKMVEMKLGVALVPLAGLWTERAAGVRIIRLGEQTFYRELIMVMRHANRHSPLHKFIAGILKTQAIPPQHPHVNG</sequence>
<dbReference type="Gene3D" id="3.40.190.10">
    <property type="entry name" value="Periplasmic binding protein-like II"/>
    <property type="match status" value="2"/>
</dbReference>
<keyword evidence="2" id="KW-0805">Transcription regulation</keyword>
<evidence type="ECO:0000256" key="1">
    <source>
        <dbReference type="ARBA" id="ARBA00009437"/>
    </source>
</evidence>
<dbReference type="CDD" id="cd08427">
    <property type="entry name" value="PBP2_LTTR_like_2"/>
    <property type="match status" value="1"/>
</dbReference>
<dbReference type="EMBL" id="JRUQ01000044">
    <property type="protein sequence ID" value="KGT91784.1"/>
    <property type="molecule type" value="Genomic_DNA"/>
</dbReference>
<comment type="caution">
    <text evidence="6">The sequence shown here is derived from an EMBL/GenBank/DDBJ whole genome shotgun (WGS) entry which is preliminary data.</text>
</comment>
<evidence type="ECO:0000256" key="4">
    <source>
        <dbReference type="ARBA" id="ARBA00023163"/>
    </source>
</evidence>
<dbReference type="Pfam" id="PF00126">
    <property type="entry name" value="HTH_1"/>
    <property type="match status" value="1"/>
</dbReference>